<sequence length="132" mass="13954">MKLPNWMMLCVLLLNGASQYSVNAAASMPAFSDDFEKFASVGQMLATSSANNANAKSTTNVASTLGTAMAPIDINKANVQELSILPGIGAKKAQAIIDYRKLNGKFLSVEELVNVRGIGPKMLAKLGAFVFV</sequence>
<dbReference type="AlphaFoldDB" id="H5TB50"/>
<evidence type="ECO:0000256" key="1">
    <source>
        <dbReference type="SAM" id="SignalP"/>
    </source>
</evidence>
<dbReference type="eggNOG" id="COG1555">
    <property type="taxonomic scope" value="Bacteria"/>
</dbReference>
<dbReference type="Pfam" id="PF12836">
    <property type="entry name" value="HHH_3"/>
    <property type="match status" value="1"/>
</dbReference>
<evidence type="ECO:0000259" key="2">
    <source>
        <dbReference type="SMART" id="SM00278"/>
    </source>
</evidence>
<accession>H5TB50</accession>
<dbReference type="Proteomes" id="UP000053586">
    <property type="component" value="Unassembled WGS sequence"/>
</dbReference>
<feature type="chain" id="PRO_5003597891" evidence="1">
    <location>
        <begin position="25"/>
        <end position="132"/>
    </location>
</feature>
<dbReference type="RefSeq" id="WP_006004703.1">
    <property type="nucleotide sequence ID" value="NZ_BAET01000013.1"/>
</dbReference>
<dbReference type="GO" id="GO:0015627">
    <property type="term" value="C:type II protein secretion system complex"/>
    <property type="evidence" value="ECO:0007669"/>
    <property type="project" value="TreeGrafter"/>
</dbReference>
<dbReference type="PANTHER" id="PTHR21180">
    <property type="entry name" value="ENDONUCLEASE/EXONUCLEASE/PHOSPHATASE FAMILY DOMAIN-CONTAINING PROTEIN 1"/>
    <property type="match status" value="1"/>
</dbReference>
<dbReference type="PANTHER" id="PTHR21180:SF32">
    <property type="entry name" value="ENDONUCLEASE_EXONUCLEASE_PHOSPHATASE FAMILY DOMAIN-CONTAINING PROTEIN 1"/>
    <property type="match status" value="1"/>
</dbReference>
<name>H5TB50_9ALTE</name>
<dbReference type="EMBL" id="BAET01000013">
    <property type="protein sequence ID" value="GAB55527.1"/>
    <property type="molecule type" value="Genomic_DNA"/>
</dbReference>
<dbReference type="NCBIfam" id="TIGR00426">
    <property type="entry name" value="competence protein ComEA helix-hairpin-helix repeat region"/>
    <property type="match status" value="1"/>
</dbReference>
<evidence type="ECO:0000313" key="3">
    <source>
        <dbReference type="EMBL" id="GAB55527.1"/>
    </source>
</evidence>
<dbReference type="STRING" id="56804.BAE46_05875"/>
<dbReference type="GO" id="GO:0015628">
    <property type="term" value="P:protein secretion by the type II secretion system"/>
    <property type="evidence" value="ECO:0007669"/>
    <property type="project" value="TreeGrafter"/>
</dbReference>
<dbReference type="SUPFAM" id="SSF47781">
    <property type="entry name" value="RuvA domain 2-like"/>
    <property type="match status" value="1"/>
</dbReference>
<evidence type="ECO:0000313" key="4">
    <source>
        <dbReference type="Proteomes" id="UP000053586"/>
    </source>
</evidence>
<dbReference type="Gene3D" id="1.10.150.280">
    <property type="entry name" value="AF1531-like domain"/>
    <property type="match status" value="1"/>
</dbReference>
<proteinExistence type="predicted"/>
<dbReference type="OrthoDB" id="7510573at2"/>
<dbReference type="SMART" id="SM00278">
    <property type="entry name" value="HhH1"/>
    <property type="match status" value="2"/>
</dbReference>
<keyword evidence="4" id="KW-1185">Reference proteome</keyword>
<gene>
    <name evidence="3" type="ORF">GPUN_1403</name>
</gene>
<dbReference type="GO" id="GO:0006281">
    <property type="term" value="P:DNA repair"/>
    <property type="evidence" value="ECO:0007669"/>
    <property type="project" value="InterPro"/>
</dbReference>
<dbReference type="InterPro" id="IPR004509">
    <property type="entry name" value="Competence_ComEA_HhH"/>
</dbReference>
<dbReference type="InterPro" id="IPR051675">
    <property type="entry name" value="Endo/Exo/Phosphatase_dom_1"/>
</dbReference>
<keyword evidence="1" id="KW-0732">Signal</keyword>
<feature type="domain" description="Helix-hairpin-helix DNA-binding motif class 1" evidence="2">
    <location>
        <begin position="80"/>
        <end position="99"/>
    </location>
</feature>
<feature type="domain" description="Helix-hairpin-helix DNA-binding motif class 1" evidence="2">
    <location>
        <begin position="110"/>
        <end position="129"/>
    </location>
</feature>
<dbReference type="InterPro" id="IPR010994">
    <property type="entry name" value="RuvA_2-like"/>
</dbReference>
<reference evidence="3 4" key="2">
    <citation type="journal article" date="2017" name="Antonie Van Leeuwenhoek">
        <title>Rhizobium rhizosphaerae sp. nov., a novel species isolated from rice rhizosphere.</title>
        <authorList>
            <person name="Zhao J.J."/>
            <person name="Zhang J."/>
            <person name="Zhang R.J."/>
            <person name="Zhang C.W."/>
            <person name="Yin H.Q."/>
            <person name="Zhang X.X."/>
        </authorList>
    </citation>
    <scope>NUCLEOTIDE SEQUENCE [LARGE SCALE GENOMIC DNA]</scope>
    <source>
        <strain evidence="3 4">ACAM 611</strain>
    </source>
</reference>
<organism evidence="3 4">
    <name type="scientific">Glaciecola punicea ACAM 611</name>
    <dbReference type="NCBI Taxonomy" id="1121923"/>
    <lineage>
        <taxon>Bacteria</taxon>
        <taxon>Pseudomonadati</taxon>
        <taxon>Pseudomonadota</taxon>
        <taxon>Gammaproteobacteria</taxon>
        <taxon>Alteromonadales</taxon>
        <taxon>Alteromonadaceae</taxon>
        <taxon>Glaciecola</taxon>
    </lineage>
</organism>
<dbReference type="InterPro" id="IPR003583">
    <property type="entry name" value="Hlx-hairpin-Hlx_DNA-bd_motif"/>
</dbReference>
<feature type="signal peptide" evidence="1">
    <location>
        <begin position="1"/>
        <end position="24"/>
    </location>
</feature>
<reference evidence="3 4" key="1">
    <citation type="journal article" date="2012" name="J. Bacteriol.">
        <title>Genome sequence of proteorhodopsin-containing sea ice bacterium Glaciecola punicea ACAM 611T.</title>
        <authorList>
            <person name="Qin Q.-L."/>
            <person name="Xie B.-B."/>
            <person name="Shu Y.-L."/>
            <person name="Rong J.-C."/>
            <person name="Zhao D.-L."/>
            <person name="Zhang X.-Y."/>
            <person name="Chen X.-L."/>
            <person name="Zhou B.-C."/>
            <person name="Zhanga Y.-Z."/>
        </authorList>
    </citation>
    <scope>NUCLEOTIDE SEQUENCE [LARGE SCALE GENOMIC DNA]</scope>
    <source>
        <strain evidence="3 4">ACAM 611</strain>
    </source>
</reference>
<protein>
    <submittedName>
        <fullName evidence="3">Competence protein ComEA</fullName>
    </submittedName>
</protein>
<dbReference type="GO" id="GO:0003677">
    <property type="term" value="F:DNA binding"/>
    <property type="evidence" value="ECO:0007669"/>
    <property type="project" value="InterPro"/>
</dbReference>
<comment type="caution">
    <text evidence="3">The sequence shown here is derived from an EMBL/GenBank/DDBJ whole genome shotgun (WGS) entry which is preliminary data.</text>
</comment>